<dbReference type="AlphaFoldDB" id="A0A2U4A2N6"/>
<keyword evidence="2" id="KW-1185">Reference proteome</keyword>
<accession>A0A2U4A2N6</accession>
<feature type="compositionally biased region" description="Basic and acidic residues" evidence="1">
    <location>
        <begin position="76"/>
        <end position="86"/>
    </location>
</feature>
<dbReference type="RefSeq" id="XP_019775258.1">
    <property type="nucleotide sequence ID" value="XM_019919699.2"/>
</dbReference>
<sequence>MLPALPRAQALHRRRPRSLVLRARGLRCCAAPAEAVAGAGMSYRRMLQRGARRPPQSTRARIPQKFGSGSVGSEMQPKHRFTEPRANKHAQALTQTSPRPALAAADPGHGRPRKSPGPGRGRCLRLKVQGVAARDRPLKGATSKGKLELQEGKSGVSNNISLPEEMKTEGKAIEYSSWMHGGIVSLDRTSIHCMGFEVRILVPETYQFLLCNSAKEVVIIRKMSQWKREYTTHGTALEEQPRPQDFSGKPRLNDMFLSSPAIHRESLAQEGPKSNFPPRLEERMRGLPSNRAKVTDCRSFLTC</sequence>
<dbReference type="RefSeq" id="XP_019775259.1">
    <property type="nucleotide sequence ID" value="XM_019919700.2"/>
</dbReference>
<name>A0A2U4A2N6_TURTR</name>
<dbReference type="GeneID" id="109547366"/>
<evidence type="ECO:0000256" key="1">
    <source>
        <dbReference type="SAM" id="MobiDB-lite"/>
    </source>
</evidence>
<protein>
    <submittedName>
        <fullName evidence="3 4">Uncharacterized protein LOC109547366 isoform X1</fullName>
    </submittedName>
</protein>
<evidence type="ECO:0000313" key="3">
    <source>
        <dbReference type="RefSeq" id="XP_019775258.1"/>
    </source>
</evidence>
<evidence type="ECO:0000313" key="4">
    <source>
        <dbReference type="RefSeq" id="XP_019775259.1"/>
    </source>
</evidence>
<dbReference type="OrthoDB" id="10608442at2759"/>
<organism evidence="2 3">
    <name type="scientific">Tursiops truncatus</name>
    <name type="common">Atlantic bottle-nosed dolphin</name>
    <name type="synonym">Delphinus truncatus</name>
    <dbReference type="NCBI Taxonomy" id="9739"/>
    <lineage>
        <taxon>Eukaryota</taxon>
        <taxon>Metazoa</taxon>
        <taxon>Chordata</taxon>
        <taxon>Craniata</taxon>
        <taxon>Vertebrata</taxon>
        <taxon>Euteleostomi</taxon>
        <taxon>Mammalia</taxon>
        <taxon>Eutheria</taxon>
        <taxon>Laurasiatheria</taxon>
        <taxon>Artiodactyla</taxon>
        <taxon>Whippomorpha</taxon>
        <taxon>Cetacea</taxon>
        <taxon>Odontoceti</taxon>
        <taxon>Delphinidae</taxon>
        <taxon>Tursiops</taxon>
    </lineage>
</organism>
<reference evidence="3 4" key="1">
    <citation type="submission" date="2025-04" db="UniProtKB">
        <authorList>
            <consortium name="RefSeq"/>
        </authorList>
    </citation>
    <scope>IDENTIFICATION</scope>
    <source>
        <tissue evidence="3 4">Spleen</tissue>
    </source>
</reference>
<proteinExistence type="predicted"/>
<dbReference type="Proteomes" id="UP000245320">
    <property type="component" value="Chromosome 1"/>
</dbReference>
<feature type="region of interest" description="Disordered" evidence="1">
    <location>
        <begin position="48"/>
        <end position="122"/>
    </location>
</feature>
<evidence type="ECO:0000313" key="2">
    <source>
        <dbReference type="Proteomes" id="UP000245320"/>
    </source>
</evidence>
<gene>
    <name evidence="3 4" type="primary">LOC109547366</name>
</gene>